<evidence type="ECO:0000256" key="12">
    <source>
        <dbReference type="ARBA" id="ARBA00047990"/>
    </source>
</evidence>
<dbReference type="EC" id="1.16.3.1" evidence="3"/>
<dbReference type="AlphaFoldDB" id="A0A9Q0RGW8"/>
<keyword evidence="4" id="KW-0409">Iron storage</keyword>
<evidence type="ECO:0000256" key="5">
    <source>
        <dbReference type="ARBA" id="ARBA00022448"/>
    </source>
</evidence>
<dbReference type="InterPro" id="IPR002908">
    <property type="entry name" value="Frataxin/CyaY"/>
</dbReference>
<keyword evidence="9" id="KW-0408">Iron</keyword>
<comment type="catalytic activity">
    <reaction evidence="12">
        <text>4 Fe(2+) + O2 + 4 H(+) = 4 Fe(3+) + 2 H2O</text>
        <dbReference type="Rhea" id="RHEA:11148"/>
        <dbReference type="ChEBI" id="CHEBI:15377"/>
        <dbReference type="ChEBI" id="CHEBI:15378"/>
        <dbReference type="ChEBI" id="CHEBI:15379"/>
        <dbReference type="ChEBI" id="CHEBI:29033"/>
        <dbReference type="ChEBI" id="CHEBI:29034"/>
        <dbReference type="EC" id="1.16.3.1"/>
    </reaction>
</comment>
<keyword evidence="11" id="KW-0496">Mitochondrion</keyword>
<evidence type="ECO:0000256" key="3">
    <source>
        <dbReference type="ARBA" id="ARBA00013107"/>
    </source>
</evidence>
<evidence type="ECO:0000313" key="13">
    <source>
        <dbReference type="EMBL" id="KAJ5079647.1"/>
    </source>
</evidence>
<evidence type="ECO:0000256" key="7">
    <source>
        <dbReference type="ARBA" id="ARBA00022946"/>
    </source>
</evidence>
<comment type="similarity">
    <text evidence="2">Belongs to the frataxin family.</text>
</comment>
<dbReference type="Gene3D" id="3.30.920.10">
    <property type="entry name" value="Frataxin/CyaY"/>
    <property type="match status" value="1"/>
</dbReference>
<evidence type="ECO:0000256" key="4">
    <source>
        <dbReference type="ARBA" id="ARBA00022434"/>
    </source>
</evidence>
<comment type="caution">
    <text evidence="13">The sequence shown here is derived from an EMBL/GenBank/DDBJ whole genome shotgun (WGS) entry which is preliminary data.</text>
</comment>
<evidence type="ECO:0000313" key="14">
    <source>
        <dbReference type="Proteomes" id="UP001149090"/>
    </source>
</evidence>
<dbReference type="SMART" id="SM01219">
    <property type="entry name" value="Frataxin_Cyay"/>
    <property type="match status" value="1"/>
</dbReference>
<dbReference type="Pfam" id="PF01491">
    <property type="entry name" value="Frataxin_Cyay"/>
    <property type="match status" value="1"/>
</dbReference>
<proteinExistence type="inferred from homology"/>
<dbReference type="GO" id="GO:0005739">
    <property type="term" value="C:mitochondrion"/>
    <property type="evidence" value="ECO:0007669"/>
    <property type="project" value="UniProtKB-SubCell"/>
</dbReference>
<keyword evidence="6" id="KW-0410">Iron transport</keyword>
<dbReference type="PANTHER" id="PTHR16821">
    <property type="entry name" value="FRATAXIN"/>
    <property type="match status" value="1"/>
</dbReference>
<sequence>MLSKIYPIKTALSPILCQNIGSSLVKNISFSLFCNKEITHSSKISVKKYAERNSNMIVRWIGNEDNKFTNAANVALSTILDFFESCEDDFSKKGFDIETSLSSGVLTVKIEKKGTYVINKQTPTRQIWVSSPLTGPIKFDQNLQNNDWVCSRNNQYLSDFLSKEISEILGKDVKFQF</sequence>
<organism evidence="13 14">
    <name type="scientific">Anaeramoeba ignava</name>
    <name type="common">Anaerobic marine amoeba</name>
    <dbReference type="NCBI Taxonomy" id="1746090"/>
    <lineage>
        <taxon>Eukaryota</taxon>
        <taxon>Metamonada</taxon>
        <taxon>Anaeramoebidae</taxon>
        <taxon>Anaeramoeba</taxon>
    </lineage>
</organism>
<keyword evidence="7" id="KW-0809">Transit peptide</keyword>
<evidence type="ECO:0000256" key="10">
    <source>
        <dbReference type="ARBA" id="ARBA00023065"/>
    </source>
</evidence>
<dbReference type="GO" id="GO:0051537">
    <property type="term" value="F:2 iron, 2 sulfur cluster binding"/>
    <property type="evidence" value="ECO:0007669"/>
    <property type="project" value="TreeGrafter"/>
</dbReference>
<dbReference type="GO" id="GO:0004322">
    <property type="term" value="F:ferroxidase activity"/>
    <property type="evidence" value="ECO:0007669"/>
    <property type="project" value="UniProtKB-EC"/>
</dbReference>
<gene>
    <name evidence="13" type="ORF">M0811_03956</name>
</gene>
<keyword evidence="8" id="KW-0560">Oxidoreductase</keyword>
<dbReference type="GO" id="GO:0008199">
    <property type="term" value="F:ferric iron binding"/>
    <property type="evidence" value="ECO:0007669"/>
    <property type="project" value="InterPro"/>
</dbReference>
<dbReference type="PANTHER" id="PTHR16821:SF2">
    <property type="entry name" value="FRATAXIN, MITOCHONDRIAL"/>
    <property type="match status" value="1"/>
</dbReference>
<dbReference type="InterPro" id="IPR020895">
    <property type="entry name" value="Frataxin_CS"/>
</dbReference>
<dbReference type="GO" id="GO:0006879">
    <property type="term" value="P:intracellular iron ion homeostasis"/>
    <property type="evidence" value="ECO:0007669"/>
    <property type="project" value="UniProtKB-KW"/>
</dbReference>
<dbReference type="InterPro" id="IPR036524">
    <property type="entry name" value="Frataxin/CyaY_sf"/>
</dbReference>
<dbReference type="NCBIfam" id="TIGR03421">
    <property type="entry name" value="FeS_CyaY"/>
    <property type="match status" value="1"/>
</dbReference>
<protein>
    <recommendedName>
        <fullName evidence="3">ferroxidase</fullName>
        <ecNumber evidence="3">1.16.3.1</ecNumber>
    </recommendedName>
</protein>
<evidence type="ECO:0000256" key="8">
    <source>
        <dbReference type="ARBA" id="ARBA00023002"/>
    </source>
</evidence>
<evidence type="ECO:0000256" key="1">
    <source>
        <dbReference type="ARBA" id="ARBA00004173"/>
    </source>
</evidence>
<accession>A0A9Q0RGW8</accession>
<keyword evidence="14" id="KW-1185">Reference proteome</keyword>
<evidence type="ECO:0000256" key="6">
    <source>
        <dbReference type="ARBA" id="ARBA00022496"/>
    </source>
</evidence>
<dbReference type="NCBIfam" id="TIGR03422">
    <property type="entry name" value="mito_frataxin"/>
    <property type="match status" value="1"/>
</dbReference>
<dbReference type="PROSITE" id="PS01344">
    <property type="entry name" value="FRATAXIN_1"/>
    <property type="match status" value="1"/>
</dbReference>
<dbReference type="GO" id="GO:0008198">
    <property type="term" value="F:ferrous iron binding"/>
    <property type="evidence" value="ECO:0007669"/>
    <property type="project" value="TreeGrafter"/>
</dbReference>
<dbReference type="EMBL" id="JAPDFW010000022">
    <property type="protein sequence ID" value="KAJ5079647.1"/>
    <property type="molecule type" value="Genomic_DNA"/>
</dbReference>
<evidence type="ECO:0000256" key="9">
    <source>
        <dbReference type="ARBA" id="ARBA00023004"/>
    </source>
</evidence>
<dbReference type="Proteomes" id="UP001149090">
    <property type="component" value="Unassembled WGS sequence"/>
</dbReference>
<keyword evidence="5" id="KW-0813">Transport</keyword>
<dbReference type="PROSITE" id="PS50810">
    <property type="entry name" value="FRATAXIN_2"/>
    <property type="match status" value="1"/>
</dbReference>
<dbReference type="GO" id="GO:0016226">
    <property type="term" value="P:iron-sulfur cluster assembly"/>
    <property type="evidence" value="ECO:0007669"/>
    <property type="project" value="InterPro"/>
</dbReference>
<dbReference type="SUPFAM" id="SSF55387">
    <property type="entry name" value="Frataxin/Nqo15-like"/>
    <property type="match status" value="1"/>
</dbReference>
<dbReference type="InterPro" id="IPR017789">
    <property type="entry name" value="Frataxin"/>
</dbReference>
<dbReference type="GO" id="GO:0034986">
    <property type="term" value="F:iron chaperone activity"/>
    <property type="evidence" value="ECO:0007669"/>
    <property type="project" value="TreeGrafter"/>
</dbReference>
<keyword evidence="10" id="KW-0406">Ion transport</keyword>
<evidence type="ECO:0000256" key="2">
    <source>
        <dbReference type="ARBA" id="ARBA00008183"/>
    </source>
</evidence>
<comment type="subcellular location">
    <subcellularLocation>
        <location evidence="1">Mitochondrion</location>
    </subcellularLocation>
</comment>
<evidence type="ECO:0000256" key="11">
    <source>
        <dbReference type="ARBA" id="ARBA00023128"/>
    </source>
</evidence>
<dbReference type="OrthoDB" id="1897642at2759"/>
<name>A0A9Q0RGW8_ANAIG</name>
<reference evidence="13" key="1">
    <citation type="submission" date="2022-10" db="EMBL/GenBank/DDBJ databases">
        <title>Novel sulphate-reducing endosymbionts in the free-living metamonad Anaeramoeba.</title>
        <authorList>
            <person name="Jerlstrom-Hultqvist J."/>
            <person name="Cepicka I."/>
            <person name="Gallot-Lavallee L."/>
            <person name="Salas-Leiva D."/>
            <person name="Curtis B.A."/>
            <person name="Zahonova K."/>
            <person name="Pipaliya S."/>
            <person name="Dacks J."/>
            <person name="Roger A.J."/>
        </authorList>
    </citation>
    <scope>NUCLEOTIDE SEQUENCE</scope>
    <source>
        <strain evidence="13">BMAN</strain>
    </source>
</reference>
<dbReference type="GO" id="GO:0006826">
    <property type="term" value="P:iron ion transport"/>
    <property type="evidence" value="ECO:0007669"/>
    <property type="project" value="UniProtKB-KW"/>
</dbReference>